<keyword evidence="4 8" id="KW-0812">Transmembrane</keyword>
<proteinExistence type="inferred from homology"/>
<evidence type="ECO:0000256" key="1">
    <source>
        <dbReference type="ARBA" id="ARBA00004651"/>
    </source>
</evidence>
<gene>
    <name evidence="9" type="ORF">JDV02_005254</name>
</gene>
<dbReference type="PANTHER" id="PTHR33567:SF3">
    <property type="entry name" value="CHROMATE ION TRANSPORTER (EUROFUNG)"/>
    <property type="match status" value="1"/>
</dbReference>
<name>A0A9Q8QHL8_9HYPO</name>
<reference evidence="9" key="1">
    <citation type="submission" date="2021-11" db="EMBL/GenBank/DDBJ databases">
        <title>Purpureocillium_takamizusanense_genome.</title>
        <authorList>
            <person name="Nguyen N.-H."/>
        </authorList>
    </citation>
    <scope>NUCLEOTIDE SEQUENCE</scope>
    <source>
        <strain evidence="9">PT3</strain>
    </source>
</reference>
<evidence type="ECO:0000256" key="8">
    <source>
        <dbReference type="SAM" id="Phobius"/>
    </source>
</evidence>
<evidence type="ECO:0000256" key="7">
    <source>
        <dbReference type="SAM" id="MobiDB-lite"/>
    </source>
</evidence>
<evidence type="ECO:0000256" key="6">
    <source>
        <dbReference type="ARBA" id="ARBA00023136"/>
    </source>
</evidence>
<feature type="transmembrane region" description="Helical" evidence="8">
    <location>
        <begin position="438"/>
        <end position="463"/>
    </location>
</feature>
<feature type="transmembrane region" description="Helical" evidence="8">
    <location>
        <begin position="311"/>
        <end position="331"/>
    </location>
</feature>
<feature type="transmembrane region" description="Helical" evidence="8">
    <location>
        <begin position="198"/>
        <end position="228"/>
    </location>
</feature>
<accession>A0A9Q8QHL8</accession>
<dbReference type="RefSeq" id="XP_047842515.1">
    <property type="nucleotide sequence ID" value="XM_047986533.1"/>
</dbReference>
<feature type="transmembrane region" description="Helical" evidence="8">
    <location>
        <begin position="532"/>
        <end position="552"/>
    </location>
</feature>
<dbReference type="KEGG" id="ptkz:JDV02_005254"/>
<dbReference type="GeneID" id="72067203"/>
<dbReference type="InterPro" id="IPR003370">
    <property type="entry name" value="Chromate_transpt"/>
</dbReference>
<dbReference type="EMBL" id="CP086357">
    <property type="protein sequence ID" value="UNI19034.1"/>
    <property type="molecule type" value="Genomic_DNA"/>
</dbReference>
<dbReference type="Pfam" id="PF02417">
    <property type="entry name" value="Chromate_transp"/>
    <property type="match status" value="2"/>
</dbReference>
<dbReference type="GO" id="GO:0005886">
    <property type="term" value="C:plasma membrane"/>
    <property type="evidence" value="ECO:0007669"/>
    <property type="project" value="UniProtKB-SubCell"/>
</dbReference>
<feature type="transmembrane region" description="Helical" evidence="8">
    <location>
        <begin position="106"/>
        <end position="127"/>
    </location>
</feature>
<comment type="subcellular location">
    <subcellularLocation>
        <location evidence="1">Cell membrane</location>
        <topology evidence="1">Multi-pass membrane protein</topology>
    </subcellularLocation>
</comment>
<feature type="transmembrane region" description="Helical" evidence="8">
    <location>
        <begin position="163"/>
        <end position="186"/>
    </location>
</feature>
<keyword evidence="10" id="KW-1185">Reference proteome</keyword>
<protein>
    <recommendedName>
        <fullName evidence="11">Chromate transporter</fullName>
    </recommendedName>
</protein>
<feature type="transmembrane region" description="Helical" evidence="8">
    <location>
        <begin position="343"/>
        <end position="363"/>
    </location>
</feature>
<evidence type="ECO:0000256" key="5">
    <source>
        <dbReference type="ARBA" id="ARBA00022989"/>
    </source>
</evidence>
<feature type="region of interest" description="Disordered" evidence="7">
    <location>
        <begin position="408"/>
        <end position="431"/>
    </location>
</feature>
<dbReference type="OrthoDB" id="2160638at2759"/>
<dbReference type="AlphaFoldDB" id="A0A9Q8QHL8"/>
<sequence>MTVGQGLRALPPWLLRRLERLPSHLRLHRSSRPSPTAGATTDLGARLWTTVRETWHLGLTAFGGPPVHFKLFYDKFVTKLGWVDEQVYQELFSVCQALSGPASTKMLYCVLLLHLGLVPAVAGFFIWRSVRAKTPQGPLPGAAGMYALSVGVSNVGEALPGPAYALLSGLNAATVGIIALAAVQLAGQAITDRLSRALVFLAAAAGLLHNALWYFPLLMALAGAAAVAHDYRWVHRPLRYEAGAWRRVRSRGGGTDADPGETELGHQHQQQQQQQQHRREQGEADEGEEPPPPRVVPPGRRLHNTSWKTGLALAAAFFASFAAVMVARGALKPAQPLLFRLFANMYLAGTVIFGGGPVVVPLLREYIVAEGWVSPRDFLIGLALIQAFPGPNFNFAVYLGGLAHAHHGPGQGQGQGQDKYGDGHGRGTNGGGGGGNGLAGAAIGFVGIFLPGLVLVHAMTGVWGAARGRRWVRSLLRGVNAGAVGLVFTAVYRLWQMGRVDAGAQAGAALGDEPWWAAVAAGSYVGGAWFGVRPPVAIVAGAVLGLLWYAVVSR</sequence>
<evidence type="ECO:0000313" key="10">
    <source>
        <dbReference type="Proteomes" id="UP000829364"/>
    </source>
</evidence>
<evidence type="ECO:0000256" key="3">
    <source>
        <dbReference type="ARBA" id="ARBA00022475"/>
    </source>
</evidence>
<evidence type="ECO:0000313" key="9">
    <source>
        <dbReference type="EMBL" id="UNI19034.1"/>
    </source>
</evidence>
<dbReference type="PANTHER" id="PTHR33567">
    <property type="entry name" value="CHROMATE ION TRANSPORTER (EUROFUNG)"/>
    <property type="match status" value="1"/>
</dbReference>
<keyword evidence="5 8" id="KW-1133">Transmembrane helix</keyword>
<evidence type="ECO:0000256" key="4">
    <source>
        <dbReference type="ARBA" id="ARBA00022692"/>
    </source>
</evidence>
<evidence type="ECO:0008006" key="11">
    <source>
        <dbReference type="Google" id="ProtNLM"/>
    </source>
</evidence>
<evidence type="ECO:0000256" key="2">
    <source>
        <dbReference type="ARBA" id="ARBA00005262"/>
    </source>
</evidence>
<organism evidence="9 10">
    <name type="scientific">Purpureocillium takamizusanense</name>
    <dbReference type="NCBI Taxonomy" id="2060973"/>
    <lineage>
        <taxon>Eukaryota</taxon>
        <taxon>Fungi</taxon>
        <taxon>Dikarya</taxon>
        <taxon>Ascomycota</taxon>
        <taxon>Pezizomycotina</taxon>
        <taxon>Sordariomycetes</taxon>
        <taxon>Hypocreomycetidae</taxon>
        <taxon>Hypocreales</taxon>
        <taxon>Ophiocordycipitaceae</taxon>
        <taxon>Purpureocillium</taxon>
    </lineage>
</organism>
<dbReference type="Proteomes" id="UP000829364">
    <property type="component" value="Chromosome 4"/>
</dbReference>
<dbReference type="GO" id="GO:0015109">
    <property type="term" value="F:chromate transmembrane transporter activity"/>
    <property type="evidence" value="ECO:0007669"/>
    <property type="project" value="InterPro"/>
</dbReference>
<keyword evidence="3" id="KW-1003">Cell membrane</keyword>
<feature type="transmembrane region" description="Helical" evidence="8">
    <location>
        <begin position="475"/>
        <end position="495"/>
    </location>
</feature>
<comment type="similarity">
    <text evidence="2">Belongs to the chromate ion transporter (CHR) (TC 2.A.51) family.</text>
</comment>
<keyword evidence="6 8" id="KW-0472">Membrane</keyword>
<feature type="region of interest" description="Disordered" evidence="7">
    <location>
        <begin position="249"/>
        <end position="301"/>
    </location>
</feature>